<keyword evidence="6 9" id="KW-0594">Phospholipid biosynthesis</keyword>
<comment type="catalytic activity">
    <reaction evidence="8 9">
        <text>sn-glycerol 1-phosphate + all-trans-heptaprenyl diphosphate = 3-heptaprenyl-sn-glycero-1-phosphate + diphosphate</text>
        <dbReference type="Rhea" id="RHEA:33495"/>
        <dbReference type="ChEBI" id="CHEBI:33019"/>
        <dbReference type="ChEBI" id="CHEBI:57685"/>
        <dbReference type="ChEBI" id="CHEBI:58206"/>
        <dbReference type="ChEBI" id="CHEBI:64781"/>
        <dbReference type="EC" id="2.5.1.n9"/>
    </reaction>
</comment>
<evidence type="ECO:0000256" key="1">
    <source>
        <dbReference type="ARBA" id="ARBA00022516"/>
    </source>
</evidence>
<feature type="binding site" evidence="9">
    <location>
        <position position="17"/>
    </location>
    <ligand>
        <name>sn-glycerol 1-phosphate</name>
        <dbReference type="ChEBI" id="CHEBI:57685"/>
    </ligand>
</feature>
<organism evidence="10 11">
    <name type="scientific">Exiguobacterium acetylicum</name>
    <name type="common">Brevibacterium acetylicum</name>
    <dbReference type="NCBI Taxonomy" id="41170"/>
    <lineage>
        <taxon>Bacteria</taxon>
        <taxon>Bacillati</taxon>
        <taxon>Bacillota</taxon>
        <taxon>Bacilli</taxon>
        <taxon>Bacillales</taxon>
        <taxon>Bacillales Family XII. Incertae Sedis</taxon>
        <taxon>Exiguobacterium</taxon>
    </lineage>
</organism>
<comment type="similarity">
    <text evidence="9">Belongs to the GGGP/HepGP synthase family. Group I subfamily.</text>
</comment>
<comment type="caution">
    <text evidence="9">Lacks conserved residue(s) required for the propagation of feature annotation.</text>
</comment>
<feature type="binding site" evidence="9">
    <location>
        <position position="19"/>
    </location>
    <ligand>
        <name>Mg(2+)</name>
        <dbReference type="ChEBI" id="CHEBI:18420"/>
    </ligand>
</feature>
<dbReference type="PANTHER" id="PTHR40029:SF2">
    <property type="entry name" value="HEPTAPRENYLGLYCERYL PHOSPHATE SYNTHASE"/>
    <property type="match status" value="1"/>
</dbReference>
<proteinExistence type="inferred from homology"/>
<evidence type="ECO:0000256" key="2">
    <source>
        <dbReference type="ARBA" id="ARBA00022679"/>
    </source>
</evidence>
<dbReference type="NCBIfam" id="TIGR01768">
    <property type="entry name" value="GGGP-family"/>
    <property type="match status" value="1"/>
</dbReference>
<dbReference type="SUPFAM" id="SSF51395">
    <property type="entry name" value="FMN-linked oxidoreductases"/>
    <property type="match status" value="1"/>
</dbReference>
<protein>
    <recommendedName>
        <fullName evidence="9">Heptaprenylglyceryl phosphate synthase</fullName>
        <shortName evidence="9">HepGP synthase</shortName>
        <ecNumber evidence="9">2.5.1.n9</ecNumber>
    </recommendedName>
    <alternativeName>
        <fullName evidence="9">Glycerol-1-phosphate heptaprenyltransferase</fullName>
    </alternativeName>
</protein>
<dbReference type="InterPro" id="IPR008205">
    <property type="entry name" value="GGGP_HepGP_synthase"/>
</dbReference>
<keyword evidence="7 9" id="KW-1208">Phospholipid metabolism</keyword>
<dbReference type="EMBL" id="CP075897">
    <property type="protein sequence ID" value="QWB30591.1"/>
    <property type="molecule type" value="Genomic_DNA"/>
</dbReference>
<dbReference type="EC" id="2.5.1.n9" evidence="9"/>
<dbReference type="Pfam" id="PF01884">
    <property type="entry name" value="PcrB"/>
    <property type="match status" value="1"/>
</dbReference>
<sequence length="231" mass="25175">MGRTVLLPFNEWRHVFKLDPAKTIDDASLQAIATSGTDAILVGGTDDITLDATLDLLMRLRRYPVAVALEISELEAATMGFDTYLTPTVLNAGTLEYVVEKQVEALEQVGHMLAHADLVGEGYIVLNPDAKVAHVTQAKPLTLDETVAYAQLADSVFRLPVVYLEYSGVYGEAERVAAVRDVLKQARLFYGGGIDSEERAREMLQYADTIVVGNVIYEDLKAALATVAATR</sequence>
<dbReference type="NCBIfam" id="NF003199">
    <property type="entry name" value="PRK04169.1-3"/>
    <property type="match status" value="1"/>
</dbReference>
<dbReference type="HAMAP" id="MF_00112">
    <property type="entry name" value="GGGP_HepGP_synthase"/>
    <property type="match status" value="1"/>
</dbReference>
<keyword evidence="4 9" id="KW-0460">Magnesium</keyword>
<dbReference type="GO" id="GO:0016740">
    <property type="term" value="F:transferase activity"/>
    <property type="evidence" value="ECO:0007669"/>
    <property type="project" value="UniProtKB-KW"/>
</dbReference>
<evidence type="ECO:0000256" key="8">
    <source>
        <dbReference type="ARBA" id="ARBA00048318"/>
    </source>
</evidence>
<dbReference type="PANTHER" id="PTHR40029">
    <property type="match status" value="1"/>
</dbReference>
<evidence type="ECO:0000313" key="11">
    <source>
        <dbReference type="Proteomes" id="UP000679498"/>
    </source>
</evidence>
<keyword evidence="2 9" id="KW-0808">Transferase</keyword>
<dbReference type="InterPro" id="IPR038597">
    <property type="entry name" value="GGGP/HepGP_synthase_sf"/>
</dbReference>
<evidence type="ECO:0000256" key="6">
    <source>
        <dbReference type="ARBA" id="ARBA00023209"/>
    </source>
</evidence>
<keyword evidence="3 9" id="KW-0479">Metal-binding</keyword>
<feature type="binding site" evidence="9">
    <location>
        <begin position="163"/>
        <end position="168"/>
    </location>
    <ligand>
        <name>sn-glycerol 1-phosphate</name>
        <dbReference type="ChEBI" id="CHEBI:57685"/>
    </ligand>
</feature>
<comment type="function">
    <text evidence="9">Prenyltransferase that catalyzes in vivo the transfer of the heptaprenyl moiety of heptaprenyl pyrophosphate (HepPP; 35 carbon atoms) to the C3 hydroxyl of sn-glycerol-1-phosphate (G1P), producing heptaprenylglyceryl phosphate (HepGP). This reaction is an ether-bond-formation step in the biosynthesis of archaea-type G1P-based membrane lipids found in Bacillales.</text>
</comment>
<accession>A0ABX8GAW8</accession>
<evidence type="ECO:0000313" key="10">
    <source>
        <dbReference type="EMBL" id="QWB30591.1"/>
    </source>
</evidence>
<comment type="pathway">
    <text evidence="9">Membrane lipid metabolism; glycerophospholipid metabolism.</text>
</comment>
<dbReference type="Gene3D" id="3.20.20.390">
    <property type="entry name" value="FMN-linked oxidoreductases"/>
    <property type="match status" value="1"/>
</dbReference>
<name>A0ABX8GAW8_EXIAC</name>
<feature type="binding site" evidence="9">
    <location>
        <position position="193"/>
    </location>
    <ligand>
        <name>sn-glycerol 1-phosphate</name>
        <dbReference type="ChEBI" id="CHEBI:57685"/>
    </ligand>
</feature>
<evidence type="ECO:0000256" key="9">
    <source>
        <dbReference type="HAMAP-Rule" id="MF_00112"/>
    </source>
</evidence>
<evidence type="ECO:0000256" key="7">
    <source>
        <dbReference type="ARBA" id="ARBA00023264"/>
    </source>
</evidence>
<keyword evidence="5 9" id="KW-0443">Lipid metabolism</keyword>
<evidence type="ECO:0000256" key="3">
    <source>
        <dbReference type="ARBA" id="ARBA00022723"/>
    </source>
</evidence>
<comment type="cofactor">
    <cofactor evidence="9">
        <name>Mg(2+)</name>
        <dbReference type="ChEBI" id="CHEBI:18420"/>
    </cofactor>
</comment>
<keyword evidence="11" id="KW-1185">Reference proteome</keyword>
<feature type="binding site" evidence="9">
    <location>
        <position position="45"/>
    </location>
    <ligand>
        <name>Mg(2+)</name>
        <dbReference type="ChEBI" id="CHEBI:18420"/>
    </ligand>
</feature>
<reference evidence="10 11" key="1">
    <citation type="submission" date="2021-05" db="EMBL/GenBank/DDBJ databases">
        <title>Biocontrol using Exiguobacterium acetylicum SI17 against litchi downy blight caused by Peronophythora litchii.</title>
        <authorList>
            <person name="Zheng L."/>
        </authorList>
    </citation>
    <scope>NUCLEOTIDE SEQUENCE [LARGE SCALE GENOMIC DNA]</scope>
    <source>
        <strain evidence="10 11">SI17</strain>
    </source>
</reference>
<comment type="subunit">
    <text evidence="9">Homodimer.</text>
</comment>
<evidence type="ECO:0000256" key="4">
    <source>
        <dbReference type="ARBA" id="ARBA00022842"/>
    </source>
</evidence>
<gene>
    <name evidence="9" type="primary">pcrB</name>
    <name evidence="10" type="ORF">KKI46_02645</name>
</gene>
<dbReference type="CDD" id="cd02812">
    <property type="entry name" value="PcrB_like"/>
    <property type="match status" value="1"/>
</dbReference>
<feature type="binding site" evidence="9">
    <location>
        <begin position="213"/>
        <end position="214"/>
    </location>
    <ligand>
        <name>sn-glycerol 1-phosphate</name>
        <dbReference type="ChEBI" id="CHEBI:57685"/>
    </ligand>
</feature>
<keyword evidence="1 9" id="KW-0444">Lipid biosynthesis</keyword>
<dbReference type="InterPro" id="IPR039074">
    <property type="entry name" value="GGGP/HepGP_synthase_I"/>
</dbReference>
<dbReference type="Proteomes" id="UP000679498">
    <property type="component" value="Chromosome"/>
</dbReference>
<evidence type="ECO:0000256" key="5">
    <source>
        <dbReference type="ARBA" id="ARBA00023098"/>
    </source>
</evidence>